<name>A0A8F1T0A9_9ROSI</name>
<evidence type="ECO:0000259" key="6">
    <source>
        <dbReference type="Pfam" id="PF03106"/>
    </source>
</evidence>
<dbReference type="PANTHER" id="PTHR32096:SF36">
    <property type="entry name" value="WRKY TRANSCRIPTION FACTOR 41-RELATED"/>
    <property type="match status" value="1"/>
</dbReference>
<dbReference type="GO" id="GO:0003700">
    <property type="term" value="F:DNA-binding transcription factor activity"/>
    <property type="evidence" value="ECO:0007669"/>
    <property type="project" value="InterPro"/>
</dbReference>
<dbReference type="GO" id="GO:0000976">
    <property type="term" value="F:transcription cis-regulatory region binding"/>
    <property type="evidence" value="ECO:0007669"/>
    <property type="project" value="TreeGrafter"/>
</dbReference>
<dbReference type="Pfam" id="PF03106">
    <property type="entry name" value="WRKY"/>
    <property type="match status" value="1"/>
</dbReference>
<dbReference type="PANTHER" id="PTHR32096">
    <property type="entry name" value="WRKY TRANSCRIPTION FACTOR 30-RELATED-RELATED"/>
    <property type="match status" value="1"/>
</dbReference>
<keyword evidence="5" id="KW-0539">Nucleus</keyword>
<dbReference type="GO" id="GO:0005634">
    <property type="term" value="C:nucleus"/>
    <property type="evidence" value="ECO:0007669"/>
    <property type="project" value="UniProtKB-SubCell"/>
</dbReference>
<dbReference type="EMBL" id="MW424445">
    <property type="protein sequence ID" value="QWQ79441.1"/>
    <property type="molecule type" value="mRNA"/>
</dbReference>
<dbReference type="InterPro" id="IPR003657">
    <property type="entry name" value="WRKY_dom"/>
</dbReference>
<feature type="domain" description="WRKY" evidence="6">
    <location>
        <begin position="74"/>
        <end position="97"/>
    </location>
</feature>
<evidence type="ECO:0000256" key="1">
    <source>
        <dbReference type="ARBA" id="ARBA00004123"/>
    </source>
</evidence>
<dbReference type="SUPFAM" id="SSF118290">
    <property type="entry name" value="WRKY DNA-binding domain"/>
    <property type="match status" value="1"/>
</dbReference>
<evidence type="ECO:0000256" key="3">
    <source>
        <dbReference type="ARBA" id="ARBA00023125"/>
    </source>
</evidence>
<dbReference type="AlphaFoldDB" id="A0A8F1T0A9"/>
<evidence type="ECO:0000313" key="7">
    <source>
        <dbReference type="EMBL" id="QWQ79441.1"/>
    </source>
</evidence>
<sequence length="104" mass="12258">MELRILASYEKALMILRWIMSGAPGSLIYVDEFEKGGIKDHQETDNISKKRKILPRWTDHVRVRYETRLEGPHEDGNSWRKYGQKDILGAKYPVRHYIWVGLSD</sequence>
<keyword evidence="3" id="KW-0238">DNA-binding</keyword>
<keyword evidence="2" id="KW-0805">Transcription regulation</keyword>
<dbReference type="InterPro" id="IPR036576">
    <property type="entry name" value="WRKY_dom_sf"/>
</dbReference>
<organism evidence="7">
    <name type="scientific">Juglans sigillata</name>
    <dbReference type="NCBI Taxonomy" id="224355"/>
    <lineage>
        <taxon>Eukaryota</taxon>
        <taxon>Viridiplantae</taxon>
        <taxon>Streptophyta</taxon>
        <taxon>Embryophyta</taxon>
        <taxon>Tracheophyta</taxon>
        <taxon>Spermatophyta</taxon>
        <taxon>Magnoliopsida</taxon>
        <taxon>eudicotyledons</taxon>
        <taxon>Gunneridae</taxon>
        <taxon>Pentapetalae</taxon>
        <taxon>rosids</taxon>
        <taxon>fabids</taxon>
        <taxon>Fagales</taxon>
        <taxon>Juglandaceae</taxon>
        <taxon>Juglans</taxon>
    </lineage>
</organism>
<evidence type="ECO:0000256" key="4">
    <source>
        <dbReference type="ARBA" id="ARBA00023163"/>
    </source>
</evidence>
<comment type="subcellular location">
    <subcellularLocation>
        <location evidence="1">Nucleus</location>
    </subcellularLocation>
</comment>
<evidence type="ECO:0000256" key="5">
    <source>
        <dbReference type="ARBA" id="ARBA00023242"/>
    </source>
</evidence>
<dbReference type="InterPro" id="IPR044810">
    <property type="entry name" value="WRKY_plant"/>
</dbReference>
<reference evidence="7" key="1">
    <citation type="submission" date="2020-12" db="EMBL/GenBank/DDBJ databases">
        <authorList>
            <person name="Wang Y."/>
        </authorList>
    </citation>
    <scope>NUCLEOTIDE SEQUENCE</scope>
</reference>
<accession>A0A8F1T0A9</accession>
<protein>
    <submittedName>
        <fullName evidence="7">WRKY19</fullName>
    </submittedName>
</protein>
<proteinExistence type="evidence at transcript level"/>
<dbReference type="Gene3D" id="2.20.25.80">
    <property type="entry name" value="WRKY domain"/>
    <property type="match status" value="1"/>
</dbReference>
<evidence type="ECO:0000256" key="2">
    <source>
        <dbReference type="ARBA" id="ARBA00023015"/>
    </source>
</evidence>
<keyword evidence="4" id="KW-0804">Transcription</keyword>